<dbReference type="Gene3D" id="3.40.50.1240">
    <property type="entry name" value="Phosphoglycerate mutase-like"/>
    <property type="match status" value="1"/>
</dbReference>
<feature type="region of interest" description="Disordered" evidence="1">
    <location>
        <begin position="31"/>
        <end position="54"/>
    </location>
</feature>
<evidence type="ECO:0008006" key="4">
    <source>
        <dbReference type="Google" id="ProtNLM"/>
    </source>
</evidence>
<dbReference type="InterPro" id="IPR029033">
    <property type="entry name" value="His_PPase_superfam"/>
</dbReference>
<protein>
    <recommendedName>
        <fullName evidence="4">Histidine phosphatase family protein</fullName>
    </recommendedName>
</protein>
<dbReference type="EMBL" id="SMDR01000001">
    <property type="protein sequence ID" value="TNJ35045.1"/>
    <property type="molecule type" value="Genomic_DNA"/>
</dbReference>
<dbReference type="OrthoDB" id="3296006at2"/>
<dbReference type="Proteomes" id="UP000305760">
    <property type="component" value="Unassembled WGS sequence"/>
</dbReference>
<comment type="caution">
    <text evidence="2">The sequence shown here is derived from an EMBL/GenBank/DDBJ whole genome shotgun (WGS) entry which is preliminary data.</text>
</comment>
<dbReference type="SMART" id="SM00855">
    <property type="entry name" value="PGAM"/>
    <property type="match status" value="1"/>
</dbReference>
<dbReference type="SUPFAM" id="SSF53254">
    <property type="entry name" value="Phosphoglycerate mutase-like"/>
    <property type="match status" value="1"/>
</dbReference>
<sequence length="264" mass="27557">MGAGNERRDSHQGAGDGGLAHARRCLAAVHDPVPGAGHAGMGREPGGLHPLDHRDIERRDGARHRPAGLQPGGFAHRLLPGAAALRRGAWNPGAVLMRLLLLILALALPMSSFAQSSTVVIVVRHAEKATDDPRDPSLSDAGQARAQALAKALEHAGLDAAYSTQYRRTRLTAEPAAKAAGLEVQVRPIDGGNAATYAADLARDLRALPAGSTALVVGHSNTVPDLVQAISGQAAAPMPETEFDRYTVITLDADGQARVSTSRY</sequence>
<proteinExistence type="predicted"/>
<evidence type="ECO:0000313" key="3">
    <source>
        <dbReference type="Proteomes" id="UP000305760"/>
    </source>
</evidence>
<keyword evidence="3" id="KW-1185">Reference proteome</keyword>
<organism evidence="2 3">
    <name type="scientific">Arenimonas terrae</name>
    <dbReference type="NCBI Taxonomy" id="2546226"/>
    <lineage>
        <taxon>Bacteria</taxon>
        <taxon>Pseudomonadati</taxon>
        <taxon>Pseudomonadota</taxon>
        <taxon>Gammaproteobacteria</taxon>
        <taxon>Lysobacterales</taxon>
        <taxon>Lysobacteraceae</taxon>
        <taxon>Arenimonas</taxon>
    </lineage>
</organism>
<gene>
    <name evidence="2" type="ORF">E1B00_04520</name>
</gene>
<accession>A0A5C4RVR6</accession>
<dbReference type="InterPro" id="IPR013078">
    <property type="entry name" value="His_Pase_superF_clade-1"/>
</dbReference>
<reference evidence="2 3" key="1">
    <citation type="submission" date="2019-03" db="EMBL/GenBank/DDBJ databases">
        <title>Arenimonas daejeonensis sp. nov., isolated from compost.</title>
        <authorList>
            <person name="Jeon C.O."/>
        </authorList>
    </citation>
    <scope>NUCLEOTIDE SEQUENCE [LARGE SCALE GENOMIC DNA]</scope>
    <source>
        <strain evidence="2 3">R29</strain>
    </source>
</reference>
<dbReference type="CDD" id="cd07067">
    <property type="entry name" value="HP_PGM_like"/>
    <property type="match status" value="1"/>
</dbReference>
<evidence type="ECO:0000313" key="2">
    <source>
        <dbReference type="EMBL" id="TNJ35045.1"/>
    </source>
</evidence>
<dbReference type="Pfam" id="PF00300">
    <property type="entry name" value="His_Phos_1"/>
    <property type="match status" value="1"/>
</dbReference>
<dbReference type="AlphaFoldDB" id="A0A5C4RVR6"/>
<name>A0A5C4RVR6_9GAMM</name>
<evidence type="ECO:0000256" key="1">
    <source>
        <dbReference type="SAM" id="MobiDB-lite"/>
    </source>
</evidence>